<keyword evidence="1" id="KW-1133">Transmembrane helix</keyword>
<accession>A0A8D8NJ12</accession>
<name>A0A8D8NJ12_CULPI</name>
<dbReference type="AlphaFoldDB" id="A0A8D8NJ12"/>
<feature type="transmembrane region" description="Helical" evidence="1">
    <location>
        <begin position="20"/>
        <end position="38"/>
    </location>
</feature>
<proteinExistence type="predicted"/>
<evidence type="ECO:0000256" key="1">
    <source>
        <dbReference type="SAM" id="Phobius"/>
    </source>
</evidence>
<dbReference type="EMBL" id="HBUE01277224">
    <property type="protein sequence ID" value="CAG6566949.1"/>
    <property type="molecule type" value="Transcribed_RNA"/>
</dbReference>
<protein>
    <submittedName>
        <fullName evidence="2">(northern house mosquito) hypothetical protein</fullName>
    </submittedName>
</protein>
<sequence>MSFGHNTQVRPTAMASFTDWMLGMLMLELGALFACWMGTTRGVLSYILVTIPGGGNSARTGLSLFSGLFNLLFSTEFAQFPSPSSPSPALVPTKQSRPEHGAARILPFEIGRKILLAQTKNLLLFLHSGSNTELLLLLQSPRRGGLTDCPRSLAAASLSQNSTRSRRASRSHNVLLLSSLRVDSLSLFLAKKVLSAATPLSNECCQCVNQIATIAQIGNTACTFARRFVCHFYHSAFSLTQSLFLPLSLSPSTLGLLLPLPSLLPSLIMQSAAARFFFAKNTLSRKSFPPATLSPRSEPFTRGEWHL</sequence>
<evidence type="ECO:0000313" key="2">
    <source>
        <dbReference type="EMBL" id="CAG6566949.1"/>
    </source>
</evidence>
<keyword evidence="1" id="KW-0472">Membrane</keyword>
<dbReference type="EMBL" id="HBUE01171774">
    <property type="protein sequence ID" value="CAG6515450.1"/>
    <property type="molecule type" value="Transcribed_RNA"/>
</dbReference>
<organism evidence="2">
    <name type="scientific">Culex pipiens</name>
    <name type="common">House mosquito</name>
    <dbReference type="NCBI Taxonomy" id="7175"/>
    <lineage>
        <taxon>Eukaryota</taxon>
        <taxon>Metazoa</taxon>
        <taxon>Ecdysozoa</taxon>
        <taxon>Arthropoda</taxon>
        <taxon>Hexapoda</taxon>
        <taxon>Insecta</taxon>
        <taxon>Pterygota</taxon>
        <taxon>Neoptera</taxon>
        <taxon>Endopterygota</taxon>
        <taxon>Diptera</taxon>
        <taxon>Nematocera</taxon>
        <taxon>Culicoidea</taxon>
        <taxon>Culicidae</taxon>
        <taxon>Culicinae</taxon>
        <taxon>Culicini</taxon>
        <taxon>Culex</taxon>
        <taxon>Culex</taxon>
    </lineage>
</organism>
<reference evidence="2" key="1">
    <citation type="submission" date="2021-05" db="EMBL/GenBank/DDBJ databases">
        <authorList>
            <person name="Alioto T."/>
            <person name="Alioto T."/>
            <person name="Gomez Garrido J."/>
        </authorList>
    </citation>
    <scope>NUCLEOTIDE SEQUENCE</scope>
</reference>
<keyword evidence="1" id="KW-0812">Transmembrane</keyword>